<dbReference type="GO" id="GO:0008760">
    <property type="term" value="F:UDP-N-acetylglucosamine 1-carboxyvinyltransferase activity"/>
    <property type="evidence" value="ECO:0007669"/>
    <property type="project" value="UniProtKB-UniRule"/>
</dbReference>
<feature type="active site" description="Proton donor" evidence="12">
    <location>
        <position position="125"/>
    </location>
</feature>
<dbReference type="EMBL" id="QPJW01000001">
    <property type="protein sequence ID" value="RCX22830.1"/>
    <property type="molecule type" value="Genomic_DNA"/>
</dbReference>
<organism evidence="14 15">
    <name type="scientific">Fontibacillus phaseoli</name>
    <dbReference type="NCBI Taxonomy" id="1416533"/>
    <lineage>
        <taxon>Bacteria</taxon>
        <taxon>Bacillati</taxon>
        <taxon>Bacillota</taxon>
        <taxon>Bacilli</taxon>
        <taxon>Bacillales</taxon>
        <taxon>Paenibacillaceae</taxon>
        <taxon>Fontibacillus</taxon>
    </lineage>
</organism>
<comment type="caution">
    <text evidence="14">The sequence shown here is derived from an EMBL/GenBank/DDBJ whole genome shotgun (WGS) entry which is preliminary data.</text>
</comment>
<dbReference type="InterPro" id="IPR001986">
    <property type="entry name" value="Enolpyruvate_Tfrase_dom"/>
</dbReference>
<dbReference type="Gene3D" id="3.65.10.10">
    <property type="entry name" value="Enolpyruvate transferase domain"/>
    <property type="match status" value="2"/>
</dbReference>
<comment type="caution">
    <text evidence="12">Lacks conserved residue(s) required for the propagation of feature annotation.</text>
</comment>
<evidence type="ECO:0000259" key="13">
    <source>
        <dbReference type="Pfam" id="PF00275"/>
    </source>
</evidence>
<feature type="binding site" evidence="12">
    <location>
        <position position="314"/>
    </location>
    <ligand>
        <name>UDP-N-acetyl-alpha-D-glucosamine</name>
        <dbReference type="ChEBI" id="CHEBI:57705"/>
    </ligand>
</feature>
<dbReference type="Pfam" id="PF00275">
    <property type="entry name" value="EPSP_synthase"/>
    <property type="match status" value="1"/>
</dbReference>
<feature type="binding site" evidence="12">
    <location>
        <begin position="31"/>
        <end position="32"/>
    </location>
    <ligand>
        <name>phosphoenolpyruvate</name>
        <dbReference type="ChEBI" id="CHEBI:58702"/>
    </ligand>
</feature>
<evidence type="ECO:0000256" key="7">
    <source>
        <dbReference type="ARBA" id="ARBA00022984"/>
    </source>
</evidence>
<dbReference type="SUPFAM" id="SSF55205">
    <property type="entry name" value="EPT/RTPC-like"/>
    <property type="match status" value="1"/>
</dbReference>
<dbReference type="EC" id="2.5.1.7" evidence="12"/>
<name>A0A369BML9_9BACL</name>
<dbReference type="GO" id="GO:0005737">
    <property type="term" value="C:cytoplasm"/>
    <property type="evidence" value="ECO:0007669"/>
    <property type="project" value="UniProtKB-SubCell"/>
</dbReference>
<dbReference type="UniPathway" id="UPA00219"/>
<dbReference type="NCBIfam" id="NF006873">
    <property type="entry name" value="PRK09369.1"/>
    <property type="match status" value="1"/>
</dbReference>
<dbReference type="FunFam" id="3.65.10.10:FF:000001">
    <property type="entry name" value="UDP-N-acetylglucosamine 1-carboxyvinyltransferase"/>
    <property type="match status" value="1"/>
</dbReference>
<comment type="function">
    <text evidence="12">Cell wall formation. Adds enolpyruvyl to UDP-N-acetylglucosamine.</text>
</comment>
<feature type="binding site" evidence="12">
    <location>
        <position position="336"/>
    </location>
    <ligand>
        <name>UDP-N-acetyl-alpha-D-glucosamine</name>
        <dbReference type="ChEBI" id="CHEBI:57705"/>
    </ligand>
</feature>
<keyword evidence="6 12" id="KW-0133">Cell shape</keyword>
<dbReference type="InterPro" id="IPR005750">
    <property type="entry name" value="UDP_GlcNAc_COvinyl_MurA"/>
</dbReference>
<evidence type="ECO:0000313" key="14">
    <source>
        <dbReference type="EMBL" id="RCX22830.1"/>
    </source>
</evidence>
<dbReference type="GO" id="GO:0071555">
    <property type="term" value="P:cell wall organization"/>
    <property type="evidence" value="ECO:0007669"/>
    <property type="project" value="UniProtKB-KW"/>
</dbReference>
<comment type="pathway">
    <text evidence="2 12">Cell wall biogenesis; peptidoglycan biosynthesis.</text>
</comment>
<dbReference type="GO" id="GO:0051301">
    <property type="term" value="P:cell division"/>
    <property type="evidence" value="ECO:0007669"/>
    <property type="project" value="UniProtKB-KW"/>
</dbReference>
<sequence length="435" mass="46602">MNGKLGGDTLDKLVIEGGRPLSGSIRIHGAKNAALPIMAASLLAEGKMQLRNVPRLLDIDVMLGILNRLGCTASHRDDTIIVDSGGADSSHVPEDLMKQMRSSIFLMGPLLARFGEVCIYQPGGCAIGERKIDLHLRGLQALGAVIEENDHQIWCRAGKLRGNDIHLDFPSVGATENIMMAAALAEGTTVITNAAREPEIQDLQHFLVAMGADVIGAGTDTITIRGVDSLAPCDYEIIPDRIVAGTALIAAAATRGTVTLTHCNPAHLTSLFHVLRRAGVQIGTCDDIITVSSSGRPKAVERIVTSPYPSFPTDLQSQVMVLLSLADGLSLMKETVFEGRFKHVDELVRMGADISVDLNSAFIRGVPRLYGATVEATDLRAGAALVIAGLAAQGRTVVEQIHHIDRGYDRIELMFQRLGGVMYRENPALKQLDLA</sequence>
<dbReference type="PANTHER" id="PTHR43783">
    <property type="entry name" value="UDP-N-ACETYLGLUCOSAMINE 1-CARBOXYVINYLTRANSFERASE"/>
    <property type="match status" value="1"/>
</dbReference>
<evidence type="ECO:0000313" key="15">
    <source>
        <dbReference type="Proteomes" id="UP000253090"/>
    </source>
</evidence>
<dbReference type="InterPro" id="IPR036968">
    <property type="entry name" value="Enolpyruvate_Tfrase_sf"/>
</dbReference>
<keyword evidence="5 12" id="KW-0808">Transferase</keyword>
<gene>
    <name evidence="12" type="primary">murA</name>
    <name evidence="14" type="ORF">DFP94_101415</name>
</gene>
<dbReference type="GO" id="GO:0008360">
    <property type="term" value="P:regulation of cell shape"/>
    <property type="evidence" value="ECO:0007669"/>
    <property type="project" value="UniProtKB-KW"/>
</dbReference>
<evidence type="ECO:0000256" key="9">
    <source>
        <dbReference type="ARBA" id="ARBA00023316"/>
    </source>
</evidence>
<keyword evidence="9 12" id="KW-0961">Cell wall biogenesis/degradation</keyword>
<feature type="modified residue" description="2-(S-cysteinyl)pyruvic acid O-phosphothioketal" evidence="12">
    <location>
        <position position="125"/>
    </location>
</feature>
<comment type="catalytic activity">
    <reaction evidence="11 12">
        <text>phosphoenolpyruvate + UDP-N-acetyl-alpha-D-glucosamine = UDP-N-acetyl-3-O-(1-carboxyvinyl)-alpha-D-glucosamine + phosphate</text>
        <dbReference type="Rhea" id="RHEA:18681"/>
        <dbReference type="ChEBI" id="CHEBI:43474"/>
        <dbReference type="ChEBI" id="CHEBI:57705"/>
        <dbReference type="ChEBI" id="CHEBI:58702"/>
        <dbReference type="ChEBI" id="CHEBI:68483"/>
        <dbReference type="EC" id="2.5.1.7"/>
    </reaction>
</comment>
<evidence type="ECO:0000256" key="1">
    <source>
        <dbReference type="ARBA" id="ARBA00004496"/>
    </source>
</evidence>
<keyword evidence="4 12" id="KW-0132">Cell division</keyword>
<dbReference type="InterPro" id="IPR050068">
    <property type="entry name" value="MurA_subfamily"/>
</dbReference>
<proteinExistence type="inferred from homology"/>
<reference evidence="14 15" key="1">
    <citation type="submission" date="2018-07" db="EMBL/GenBank/DDBJ databases">
        <title>Genomic Encyclopedia of Type Strains, Phase III (KMG-III): the genomes of soil and plant-associated and newly described type strains.</title>
        <authorList>
            <person name="Whitman W."/>
        </authorList>
    </citation>
    <scope>NUCLEOTIDE SEQUENCE [LARGE SCALE GENOMIC DNA]</scope>
    <source>
        <strain evidence="14 15">CECT 8333</strain>
    </source>
</reference>
<evidence type="ECO:0000256" key="11">
    <source>
        <dbReference type="ARBA" id="ARBA00047527"/>
    </source>
</evidence>
<dbReference type="PANTHER" id="PTHR43783:SF1">
    <property type="entry name" value="UDP-N-ACETYLGLUCOSAMINE 1-CARBOXYVINYLTRANSFERASE"/>
    <property type="match status" value="1"/>
</dbReference>
<keyword evidence="8 12" id="KW-0131">Cell cycle</keyword>
<dbReference type="HAMAP" id="MF_00111">
    <property type="entry name" value="MurA"/>
    <property type="match status" value="1"/>
</dbReference>
<evidence type="ECO:0000256" key="2">
    <source>
        <dbReference type="ARBA" id="ARBA00004752"/>
    </source>
</evidence>
<comment type="subcellular location">
    <subcellularLocation>
        <location evidence="1 12">Cytoplasm</location>
    </subcellularLocation>
</comment>
<feature type="binding site" evidence="12">
    <location>
        <position position="101"/>
    </location>
    <ligand>
        <name>UDP-N-acetyl-alpha-D-glucosamine</name>
        <dbReference type="ChEBI" id="CHEBI:57705"/>
    </ligand>
</feature>
<keyword evidence="12" id="KW-0670">Pyruvate</keyword>
<protein>
    <recommendedName>
        <fullName evidence="12">UDP-N-acetylglucosamine 1-carboxyvinyltransferase</fullName>
        <ecNumber evidence="12">2.5.1.7</ecNumber>
    </recommendedName>
    <alternativeName>
        <fullName evidence="12">Enoylpyruvate transferase</fullName>
    </alternativeName>
    <alternativeName>
        <fullName evidence="12">UDP-N-acetylglucosamine enolpyruvyl transferase</fullName>
        <shortName evidence="12">EPT</shortName>
    </alternativeName>
</protein>
<comment type="similarity">
    <text evidence="10 12">Belongs to the EPSP synthase family. MurA subfamily.</text>
</comment>
<evidence type="ECO:0000256" key="5">
    <source>
        <dbReference type="ARBA" id="ARBA00022679"/>
    </source>
</evidence>
<dbReference type="AlphaFoldDB" id="A0A369BML9"/>
<evidence type="ECO:0000256" key="8">
    <source>
        <dbReference type="ARBA" id="ARBA00023306"/>
    </source>
</evidence>
<keyword evidence="7 12" id="KW-0573">Peptidoglycan synthesis</keyword>
<dbReference type="NCBIfam" id="TIGR01072">
    <property type="entry name" value="murA"/>
    <property type="match status" value="1"/>
</dbReference>
<dbReference type="InterPro" id="IPR013792">
    <property type="entry name" value="RNA3'P_cycl/enolpyr_Trfase_a/b"/>
</dbReference>
<evidence type="ECO:0000256" key="4">
    <source>
        <dbReference type="ARBA" id="ARBA00022618"/>
    </source>
</evidence>
<dbReference type="Proteomes" id="UP000253090">
    <property type="component" value="Unassembled WGS sequence"/>
</dbReference>
<dbReference type="GO" id="GO:0009252">
    <property type="term" value="P:peptidoglycan biosynthetic process"/>
    <property type="evidence" value="ECO:0007669"/>
    <property type="project" value="UniProtKB-UniRule"/>
</dbReference>
<accession>A0A369BML9</accession>
<keyword evidence="15" id="KW-1185">Reference proteome</keyword>
<dbReference type="CDD" id="cd01555">
    <property type="entry name" value="UdpNAET"/>
    <property type="match status" value="1"/>
</dbReference>
<evidence type="ECO:0000256" key="10">
    <source>
        <dbReference type="ARBA" id="ARBA00038367"/>
    </source>
</evidence>
<keyword evidence="3 12" id="KW-0963">Cytoplasm</keyword>
<evidence type="ECO:0000256" key="3">
    <source>
        <dbReference type="ARBA" id="ARBA00022490"/>
    </source>
</evidence>
<feature type="domain" description="Enolpyruvate transferase" evidence="13">
    <location>
        <begin position="16"/>
        <end position="411"/>
    </location>
</feature>
<evidence type="ECO:0000256" key="12">
    <source>
        <dbReference type="HAMAP-Rule" id="MF_00111"/>
    </source>
</evidence>
<dbReference type="GO" id="GO:0019277">
    <property type="term" value="P:UDP-N-acetylgalactosamine biosynthetic process"/>
    <property type="evidence" value="ECO:0007669"/>
    <property type="project" value="InterPro"/>
</dbReference>
<evidence type="ECO:0000256" key="6">
    <source>
        <dbReference type="ARBA" id="ARBA00022960"/>
    </source>
</evidence>